<dbReference type="EMBL" id="LWLV01000981">
    <property type="protein sequence ID" value="OTA40951.1"/>
    <property type="molecule type" value="Genomic_DNA"/>
</dbReference>
<dbReference type="Gene3D" id="1.10.3480.10">
    <property type="entry name" value="TorD-like"/>
    <property type="match status" value="1"/>
</dbReference>
<gene>
    <name evidence="2" type="ORF">A6D92_11580</name>
</gene>
<comment type="caution">
    <text evidence="2">The sequence shown here is derived from an EMBL/GenBank/DDBJ whole genome shotgun (WGS) entry which is preliminary data.</text>
</comment>
<proteinExistence type="predicted"/>
<evidence type="ECO:0000256" key="1">
    <source>
        <dbReference type="ARBA" id="ARBA00023186"/>
    </source>
</evidence>
<reference evidence="3" key="1">
    <citation type="submission" date="2016-04" db="EMBL/GenBank/DDBJ databases">
        <authorList>
            <person name="Antunes L.P."/>
            <person name="Martins L.F."/>
            <person name="Pereira R.V."/>
            <person name="Thomas A.M."/>
            <person name="Barbosa D."/>
            <person name="Nascimento L."/>
            <person name="Silva G.M."/>
            <person name="Condomitti G.W."/>
            <person name="Digiampietri L.A."/>
            <person name="Lombardi K.C."/>
            <person name="Ramos P.L."/>
            <person name="Quaggio R.B."/>
            <person name="Oliveira J.C."/>
            <person name="Pascon R.C."/>
            <person name="Cruz J.B."/>
            <person name="Silva A.M."/>
            <person name="Setubal J.C."/>
        </authorList>
    </citation>
    <scope>NUCLEOTIDE SEQUENCE [LARGE SCALE GENOMIC DNA]</scope>
</reference>
<dbReference type="AlphaFoldDB" id="A0A1Y2T3A4"/>
<dbReference type="PANTHER" id="PTHR34227:SF1">
    <property type="entry name" value="DIMETHYL SULFOXIDE REDUCTASE CHAPERONE-RELATED"/>
    <property type="match status" value="1"/>
</dbReference>
<dbReference type="InterPro" id="IPR050289">
    <property type="entry name" value="TorD/DmsD_chaperones"/>
</dbReference>
<organism evidence="2 3">
    <name type="scientific">Symbiobacterium thermophilum</name>
    <dbReference type="NCBI Taxonomy" id="2734"/>
    <lineage>
        <taxon>Bacteria</taxon>
        <taxon>Bacillati</taxon>
        <taxon>Bacillota</taxon>
        <taxon>Clostridia</taxon>
        <taxon>Eubacteriales</taxon>
        <taxon>Symbiobacteriaceae</taxon>
        <taxon>Symbiobacterium</taxon>
    </lineage>
</organism>
<sequence>MVTTAHVLAMQGELETVLEARGFAYALLMQAFLVEPQREQIENLAETGAVRLFPFGQDHPAIQQGTAAVGAFLADPANRSAEAVDRLVWDYTRLFVGPARLPAPPYESAYRTVDRLVFQEVTLEVREAYRRYGLVAPKLGTEPDDHIGLELSFLYETCRLAAGAAAAGDIDGVHAILQDQQAFLDDHLMQWVPRFAADVRQHAETAYYRGWADLLAGFAETDRDLLEELLAEQPDR</sequence>
<dbReference type="PANTHER" id="PTHR34227">
    <property type="entry name" value="CHAPERONE PROTEIN YCDY"/>
    <property type="match status" value="1"/>
</dbReference>
<dbReference type="InterPro" id="IPR036411">
    <property type="entry name" value="TorD-like_sf"/>
</dbReference>
<dbReference type="Pfam" id="PF02613">
    <property type="entry name" value="Nitrate_red_del"/>
    <property type="match status" value="1"/>
</dbReference>
<name>A0A1Y2T3A4_SYMTR</name>
<dbReference type="SUPFAM" id="SSF89155">
    <property type="entry name" value="TorD-like"/>
    <property type="match status" value="1"/>
</dbReference>
<evidence type="ECO:0000313" key="2">
    <source>
        <dbReference type="EMBL" id="OTA40951.1"/>
    </source>
</evidence>
<dbReference type="Proteomes" id="UP000194267">
    <property type="component" value="Unassembled WGS sequence"/>
</dbReference>
<accession>A0A1Y2T3A4</accession>
<dbReference type="RefSeq" id="WP_375221997.1">
    <property type="nucleotide sequence ID" value="NZ_JACSIR010000184.1"/>
</dbReference>
<evidence type="ECO:0008006" key="4">
    <source>
        <dbReference type="Google" id="ProtNLM"/>
    </source>
</evidence>
<dbReference type="InterPro" id="IPR020945">
    <property type="entry name" value="DMSO/NO3_reduct_chaperone"/>
</dbReference>
<protein>
    <recommendedName>
        <fullName evidence="4">Dehydrogenase</fullName>
    </recommendedName>
</protein>
<keyword evidence="1" id="KW-0143">Chaperone</keyword>
<evidence type="ECO:0000313" key="3">
    <source>
        <dbReference type="Proteomes" id="UP000194267"/>
    </source>
</evidence>